<dbReference type="RefSeq" id="WP_212009932.1">
    <property type="nucleotide sequence ID" value="NZ_JAAFYZ010000047.1"/>
</dbReference>
<feature type="domain" description="CdiI immunity protein" evidence="2">
    <location>
        <begin position="134"/>
        <end position="229"/>
    </location>
</feature>
<evidence type="ECO:0000256" key="1">
    <source>
        <dbReference type="SAM" id="MobiDB-lite"/>
    </source>
</evidence>
<protein>
    <recommendedName>
        <fullName evidence="2">CdiI immunity protein domain-containing protein</fullName>
    </recommendedName>
</protein>
<organism evidence="3 4">
    <name type="scientific">Catenulispora pinistramenti</name>
    <dbReference type="NCBI Taxonomy" id="2705254"/>
    <lineage>
        <taxon>Bacteria</taxon>
        <taxon>Bacillati</taxon>
        <taxon>Actinomycetota</taxon>
        <taxon>Actinomycetes</taxon>
        <taxon>Catenulisporales</taxon>
        <taxon>Catenulisporaceae</taxon>
        <taxon>Catenulispora</taxon>
    </lineage>
</organism>
<evidence type="ECO:0000313" key="3">
    <source>
        <dbReference type="EMBL" id="MBS2548345.1"/>
    </source>
</evidence>
<proteinExistence type="predicted"/>
<gene>
    <name evidence="3" type="ORF">KGQ19_15880</name>
</gene>
<keyword evidence="4" id="KW-1185">Reference proteome</keyword>
<comment type="caution">
    <text evidence="3">The sequence shown here is derived from an EMBL/GenBank/DDBJ whole genome shotgun (WGS) entry which is preliminary data.</text>
</comment>
<dbReference type="InterPro" id="IPR041129">
    <property type="entry name" value="CdiI_2"/>
</dbReference>
<dbReference type="Proteomes" id="UP000730482">
    <property type="component" value="Unassembled WGS sequence"/>
</dbReference>
<dbReference type="EMBL" id="JAAFYZ010000047">
    <property type="protein sequence ID" value="MBS2548345.1"/>
    <property type="molecule type" value="Genomic_DNA"/>
</dbReference>
<evidence type="ECO:0000259" key="2">
    <source>
        <dbReference type="Pfam" id="PF18593"/>
    </source>
</evidence>
<accession>A0ABS5KQM9</accession>
<dbReference type="Pfam" id="PF18593">
    <property type="entry name" value="CdiI_2"/>
    <property type="match status" value="1"/>
</dbReference>
<reference evidence="3 4" key="1">
    <citation type="submission" date="2020-02" db="EMBL/GenBank/DDBJ databases">
        <title>Acidophilic actinobacteria isolated from forest soil.</title>
        <authorList>
            <person name="Golinska P."/>
        </authorList>
    </citation>
    <scope>NUCLEOTIDE SEQUENCE [LARGE SCALE GENOMIC DNA]</scope>
    <source>
        <strain evidence="3 4">NL8</strain>
    </source>
</reference>
<name>A0ABS5KQM9_9ACTN</name>
<feature type="region of interest" description="Disordered" evidence="1">
    <location>
        <begin position="233"/>
        <end position="258"/>
    </location>
</feature>
<sequence>MTQPDIFDDDAPWAEWLPELRMILSAYNSVLDDRFSDTPEVPSKAMRSYLRMATYYPGRAFRATAEILEVLKRGLDSPEVAAELATMPPMGVPQGRTREDCLMMMIPHLVAFTESGEQTEPAVPETKWEWRQRLPNLSRLLGGYYHQSAVDYLFPDVEDDKYDEAALAEFYGSGPDPRAAAVVAEIGELLEMGLDEDALEAAVTALGSDYGPPPRCSRESWLMEVAQHLSQRLQADGYQPPEGLNPAYPPHDKRAFAR</sequence>
<evidence type="ECO:0000313" key="4">
    <source>
        <dbReference type="Proteomes" id="UP000730482"/>
    </source>
</evidence>